<dbReference type="Proteomes" id="UP000009326">
    <property type="component" value="Unassembled WGS sequence"/>
</dbReference>
<dbReference type="AlphaFoldDB" id="I7J1Y3"/>
<accession>I7J1Y3</accession>
<reference evidence="3 5" key="1">
    <citation type="submission" date="2012-06" db="EMBL/GenBank/DDBJ databases">
        <title>Draft genome sequence of Lactobacillus gigeriorum CRBIP 24.85T, isolated from chicken crop.</title>
        <authorList>
            <person name="Cousin S."/>
            <person name="Ma L."/>
            <person name="Creno S."/>
            <person name="Clermont D."/>
            <person name="Loux V."/>
            <person name="Bizet C."/>
            <person name="Bouchier C."/>
        </authorList>
    </citation>
    <scope>NUCLEOTIDE SEQUENCE [LARGE SCALE GENOMIC DNA]</scope>
    <source>
        <strain evidence="5">CRBIP 24.85T</strain>
        <strain evidence="3">Type strain: CRBIP 24.85</strain>
    </source>
</reference>
<dbReference type="Proteomes" id="UP000051521">
    <property type="component" value="Unassembled WGS sequence"/>
</dbReference>
<organism evidence="3 5">
    <name type="scientific">Lactobacillus gigeriorum DSM 23908 = CRBIP 24.85</name>
    <dbReference type="NCBI Taxonomy" id="1423751"/>
    <lineage>
        <taxon>Bacteria</taxon>
        <taxon>Bacillati</taxon>
        <taxon>Bacillota</taxon>
        <taxon>Bacilli</taxon>
        <taxon>Lactobacillales</taxon>
        <taxon>Lactobacillaceae</taxon>
        <taxon>Lactobacillus</taxon>
    </lineage>
</organism>
<feature type="compositionally biased region" description="Polar residues" evidence="1">
    <location>
        <begin position="128"/>
        <end position="137"/>
    </location>
</feature>
<dbReference type="STRING" id="1423751.FC38_GL001100"/>
<dbReference type="EMBL" id="CAKC01000028">
    <property type="protein sequence ID" value="CCI86557.1"/>
    <property type="molecule type" value="Genomic_DNA"/>
</dbReference>
<feature type="region of interest" description="Disordered" evidence="1">
    <location>
        <begin position="128"/>
        <end position="159"/>
    </location>
</feature>
<protein>
    <submittedName>
        <fullName evidence="3">Phage capsid protein</fullName>
    </submittedName>
</protein>
<name>I7J1Y3_9LACO</name>
<feature type="domain" description="S-layer protein C-terminal" evidence="2">
    <location>
        <begin position="53"/>
        <end position="120"/>
    </location>
</feature>
<keyword evidence="6" id="KW-1185">Reference proteome</keyword>
<evidence type="ECO:0000259" key="2">
    <source>
        <dbReference type="Pfam" id="PF03217"/>
    </source>
</evidence>
<dbReference type="PATRIC" id="fig|1423751.3.peg.1137"/>
<evidence type="ECO:0000313" key="3">
    <source>
        <dbReference type="EMBL" id="CCI86557.1"/>
    </source>
</evidence>
<dbReference type="RefSeq" id="WP_008472536.1">
    <property type="nucleotide sequence ID" value="NZ_AYZO01000003.1"/>
</dbReference>
<evidence type="ECO:0000256" key="1">
    <source>
        <dbReference type="SAM" id="MobiDB-lite"/>
    </source>
</evidence>
<evidence type="ECO:0000313" key="6">
    <source>
        <dbReference type="Proteomes" id="UP000051521"/>
    </source>
</evidence>
<dbReference type="EMBL" id="AYZO01000003">
    <property type="protein sequence ID" value="KRN14438.1"/>
    <property type="molecule type" value="Genomic_DNA"/>
</dbReference>
<dbReference type="Pfam" id="PF03217">
    <property type="entry name" value="SlpA"/>
    <property type="match status" value="1"/>
</dbReference>
<dbReference type="InterPro" id="IPR024968">
    <property type="entry name" value="SlpA_C_lactobacillus"/>
</dbReference>
<proteinExistence type="predicted"/>
<evidence type="ECO:0000313" key="4">
    <source>
        <dbReference type="EMBL" id="KRN14438.1"/>
    </source>
</evidence>
<evidence type="ECO:0000313" key="5">
    <source>
        <dbReference type="Proteomes" id="UP000009326"/>
    </source>
</evidence>
<gene>
    <name evidence="3" type="ORF">BN52_08285</name>
    <name evidence="4" type="ORF">FC38_GL001100</name>
</gene>
<sequence>MKHARRLIIKSSLGLLFLLTLFVGGKTVKADFYDDLNDMMPLTVANDVTDYNVIEDDTYVYNIQGKKSAHKVTAKIKRTGQTVKAMQFKLAYGTFVNVQGKRTINGQEFYQIGPNEFVKAKYVQQKSEVPTPTANVQDDSDEFWDDDETDNDETSTGNYDSWASAGSRYNLSETWIDNTSSKNKMIKNAIKLLGYFHYGSGSLRTQYGSIAKPNKKGYTDCSSFV</sequence>
<comment type="caution">
    <text evidence="3">The sequence shown here is derived from an EMBL/GenBank/DDBJ whole genome shotgun (WGS) entry which is preliminary data.</text>
</comment>
<reference evidence="4 6" key="2">
    <citation type="journal article" date="2015" name="Genome Announc.">
        <title>Expanding the biotechnology potential of lactobacilli through comparative genomics of 213 strains and associated genera.</title>
        <authorList>
            <person name="Sun Z."/>
            <person name="Harris H.M."/>
            <person name="McCann A."/>
            <person name="Guo C."/>
            <person name="Argimon S."/>
            <person name="Zhang W."/>
            <person name="Yang X."/>
            <person name="Jeffery I.B."/>
            <person name="Cooney J.C."/>
            <person name="Kagawa T.F."/>
            <person name="Liu W."/>
            <person name="Song Y."/>
            <person name="Salvetti E."/>
            <person name="Wrobel A."/>
            <person name="Rasinkangas P."/>
            <person name="Parkhill J."/>
            <person name="Rea M.C."/>
            <person name="O'Sullivan O."/>
            <person name="Ritari J."/>
            <person name="Douillard F.P."/>
            <person name="Paul Ross R."/>
            <person name="Yang R."/>
            <person name="Briner A.E."/>
            <person name="Felis G.E."/>
            <person name="de Vos W.M."/>
            <person name="Barrangou R."/>
            <person name="Klaenhammer T.R."/>
            <person name="Caufield P.W."/>
            <person name="Cui Y."/>
            <person name="Zhang H."/>
            <person name="O'Toole P.W."/>
        </authorList>
    </citation>
    <scope>NUCLEOTIDE SEQUENCE [LARGE SCALE GENOMIC DNA]</scope>
    <source>
        <strain evidence="4 6">DSM 23908</strain>
    </source>
</reference>
<feature type="compositionally biased region" description="Acidic residues" evidence="1">
    <location>
        <begin position="138"/>
        <end position="153"/>
    </location>
</feature>